<dbReference type="InterPro" id="IPR050747">
    <property type="entry name" value="Mitochondrial_chaperone_BCS1"/>
</dbReference>
<reference evidence="1 2" key="1">
    <citation type="submission" date="2024-02" db="EMBL/GenBank/DDBJ databases">
        <authorList>
            <person name="Vignale AGUSTIN F."/>
            <person name="Sosa J E."/>
            <person name="Modenutti C."/>
        </authorList>
    </citation>
    <scope>NUCLEOTIDE SEQUENCE [LARGE SCALE GENOMIC DNA]</scope>
</reference>
<evidence type="ECO:0000313" key="2">
    <source>
        <dbReference type="Proteomes" id="UP001642360"/>
    </source>
</evidence>
<dbReference type="Proteomes" id="UP001642360">
    <property type="component" value="Unassembled WGS sequence"/>
</dbReference>
<proteinExistence type="predicted"/>
<accession>A0ABC8ULU6</accession>
<dbReference type="AlphaFoldDB" id="A0ABC8ULU6"/>
<protein>
    <submittedName>
        <fullName evidence="1">Uncharacterized protein</fullName>
    </submittedName>
</protein>
<evidence type="ECO:0000313" key="1">
    <source>
        <dbReference type="EMBL" id="CAK9181974.1"/>
    </source>
</evidence>
<comment type="caution">
    <text evidence="1">The sequence shown here is derived from an EMBL/GenBank/DDBJ whole genome shotgun (WGS) entry which is preliminary data.</text>
</comment>
<dbReference type="PANTHER" id="PTHR23070">
    <property type="entry name" value="BCS1 AAA-TYPE ATPASE"/>
    <property type="match status" value="1"/>
</dbReference>
<gene>
    <name evidence="1" type="ORF">ILEXP_LOCUS52087</name>
</gene>
<keyword evidence="2" id="KW-1185">Reference proteome</keyword>
<organism evidence="1 2">
    <name type="scientific">Ilex paraguariensis</name>
    <name type="common">yerba mate</name>
    <dbReference type="NCBI Taxonomy" id="185542"/>
    <lineage>
        <taxon>Eukaryota</taxon>
        <taxon>Viridiplantae</taxon>
        <taxon>Streptophyta</taxon>
        <taxon>Embryophyta</taxon>
        <taxon>Tracheophyta</taxon>
        <taxon>Spermatophyta</taxon>
        <taxon>Magnoliopsida</taxon>
        <taxon>eudicotyledons</taxon>
        <taxon>Gunneridae</taxon>
        <taxon>Pentapetalae</taxon>
        <taxon>asterids</taxon>
        <taxon>campanulids</taxon>
        <taxon>Aquifoliales</taxon>
        <taxon>Aquifoliaceae</taxon>
        <taxon>Ilex</taxon>
    </lineage>
</organism>
<name>A0ABC8ULU6_9AQUA</name>
<sequence length="126" mass="14915">MEIRLHSVSKPDQYSIENFFEHTFRKKFKEKVLNEYLPHILEEYQRIKDNDKVMKLYAMNLSNDGLVGIRTTWGSINFDHPSTFGTLAMNEEKKEAIIHGLKRFVRGKDTYKRVRKAQIVPIPVNF</sequence>
<dbReference type="EMBL" id="CAUOFW020008191">
    <property type="protein sequence ID" value="CAK9181974.1"/>
    <property type="molecule type" value="Genomic_DNA"/>
</dbReference>